<evidence type="ECO:0000256" key="9">
    <source>
        <dbReference type="PIRNR" id="PIRNR003128"/>
    </source>
</evidence>
<proteinExistence type="inferred from homology"/>
<dbReference type="InterPro" id="IPR003395">
    <property type="entry name" value="RecF/RecN/SMC_N"/>
</dbReference>
<evidence type="ECO:0000256" key="2">
    <source>
        <dbReference type="ARBA" id="ARBA00009441"/>
    </source>
</evidence>
<evidence type="ECO:0000313" key="13">
    <source>
        <dbReference type="Proteomes" id="UP000095787"/>
    </source>
</evidence>
<dbReference type="PANTHER" id="PTHR11059:SF0">
    <property type="entry name" value="DNA REPAIR PROTEIN RECN"/>
    <property type="match status" value="1"/>
</dbReference>
<dbReference type="EMBL" id="CYZO01000047">
    <property type="protein sequence ID" value="CUO42880.1"/>
    <property type="molecule type" value="Genomic_DNA"/>
</dbReference>
<evidence type="ECO:0000313" key="12">
    <source>
        <dbReference type="EMBL" id="CUO42880.1"/>
    </source>
</evidence>
<keyword evidence="10" id="KW-0175">Coiled coil</keyword>
<keyword evidence="7 9" id="KW-0234">DNA repair</keyword>
<evidence type="ECO:0000256" key="10">
    <source>
        <dbReference type="SAM" id="Coils"/>
    </source>
</evidence>
<dbReference type="FunFam" id="3.40.50.300:FF:000356">
    <property type="entry name" value="DNA repair protein RecN"/>
    <property type="match status" value="1"/>
</dbReference>
<dbReference type="GO" id="GO:0005524">
    <property type="term" value="F:ATP binding"/>
    <property type="evidence" value="ECO:0007669"/>
    <property type="project" value="UniProtKB-KW"/>
</dbReference>
<protein>
    <recommendedName>
        <fullName evidence="3 9">DNA repair protein RecN</fullName>
    </recommendedName>
    <alternativeName>
        <fullName evidence="8 9">Recombination protein N</fullName>
    </alternativeName>
</protein>
<dbReference type="GO" id="GO:0009432">
    <property type="term" value="P:SOS response"/>
    <property type="evidence" value="ECO:0007669"/>
    <property type="project" value="TreeGrafter"/>
</dbReference>
<evidence type="ECO:0000256" key="1">
    <source>
        <dbReference type="ARBA" id="ARBA00003618"/>
    </source>
</evidence>
<dbReference type="Pfam" id="PF02463">
    <property type="entry name" value="SMC_N"/>
    <property type="match status" value="1"/>
</dbReference>
<evidence type="ECO:0000256" key="4">
    <source>
        <dbReference type="ARBA" id="ARBA00022741"/>
    </source>
</evidence>
<name>A0A174F3J5_9FIRM</name>
<evidence type="ECO:0000256" key="6">
    <source>
        <dbReference type="ARBA" id="ARBA00022840"/>
    </source>
</evidence>
<feature type="coiled-coil region" evidence="10">
    <location>
        <begin position="278"/>
        <end position="305"/>
    </location>
</feature>
<dbReference type="CDD" id="cd03241">
    <property type="entry name" value="ABC_RecN"/>
    <property type="match status" value="2"/>
</dbReference>
<dbReference type="SUPFAM" id="SSF52540">
    <property type="entry name" value="P-loop containing nucleoside triphosphate hydrolases"/>
    <property type="match status" value="1"/>
</dbReference>
<dbReference type="InterPro" id="IPR004604">
    <property type="entry name" value="DNA_recomb/repair_RecN"/>
</dbReference>
<dbReference type="PIRSF" id="PIRSF003128">
    <property type="entry name" value="RecN"/>
    <property type="match status" value="1"/>
</dbReference>
<sequence length="558" mass="63009">MLQNLHVKNIALIDETEVDFGQGLNILTGETGAGKSILLGSVGLALGGKYSSDLLRNGAENGLVELTFSVDDGQIRQKLEEMDIIPDDGMVTLTRKFTGSRSISRINGETVNTGKLKEAAELLIDIHGQHDNKTLLQRKNHLVLLDLFGRKEIAPIKSEMSKCYKEYRAICKKAEETSLNDEERRRELSLYEFEVHEIEEAALRENEDEELEETYRRMTESRKITDAVAQTYRYTCEDSSANAGDCLTRAIRAFREAAEFDEEGDRLCALLMDVDSLLNDFNRELSEYASKFEFSEEEFKETEERLNLINHLKAKYGSSVSDVLAYCESKRHRIEQLNDYDAYIKQIEEEKEKALKKVERVTKKLHDVRNRYKTVFADEICIHLKELNFLDTRFEIHLKDAGQFSANGKDEAEFYLALNPGEPVKPLENIASGGELSRIMLAIKTVLADAEDTPTLIFDEIDAGISGVTAAKVGEKLKLIGKSRQVICITHLSQIAAVADSHFLIEKSAENESVKTRIRLLNEEDSVKELARILGGDKITSSIMESAREMKEMAKSEI</sequence>
<feature type="domain" description="RecF/RecN/SMC N-terminal" evidence="11">
    <location>
        <begin position="2"/>
        <end position="508"/>
    </location>
</feature>
<dbReference type="NCBIfam" id="TIGR00634">
    <property type="entry name" value="recN"/>
    <property type="match status" value="1"/>
</dbReference>
<dbReference type="InterPro" id="IPR027417">
    <property type="entry name" value="P-loop_NTPase"/>
</dbReference>
<accession>A0A174F3J5</accession>
<dbReference type="AlphaFoldDB" id="A0A174F3J5"/>
<dbReference type="GO" id="GO:0006310">
    <property type="term" value="P:DNA recombination"/>
    <property type="evidence" value="ECO:0007669"/>
    <property type="project" value="InterPro"/>
</dbReference>
<keyword evidence="6" id="KW-0067">ATP-binding</keyword>
<evidence type="ECO:0000256" key="7">
    <source>
        <dbReference type="ARBA" id="ARBA00023204"/>
    </source>
</evidence>
<evidence type="ECO:0000256" key="5">
    <source>
        <dbReference type="ARBA" id="ARBA00022763"/>
    </source>
</evidence>
<dbReference type="RefSeq" id="WP_022003024.1">
    <property type="nucleotide sequence ID" value="NZ_CATXVX010000028.1"/>
</dbReference>
<evidence type="ECO:0000256" key="3">
    <source>
        <dbReference type="ARBA" id="ARBA00021315"/>
    </source>
</evidence>
<dbReference type="Gene3D" id="3.40.50.300">
    <property type="entry name" value="P-loop containing nucleotide triphosphate hydrolases"/>
    <property type="match status" value="2"/>
</dbReference>
<reference evidence="12 13" key="1">
    <citation type="submission" date="2015-09" db="EMBL/GenBank/DDBJ databases">
        <authorList>
            <consortium name="Pathogen Informatics"/>
        </authorList>
    </citation>
    <scope>NUCLEOTIDE SEQUENCE [LARGE SCALE GENOMIC DNA]</scope>
    <source>
        <strain evidence="12 13">2789STDY5834841</strain>
    </source>
</reference>
<dbReference type="GO" id="GO:0006281">
    <property type="term" value="P:DNA repair"/>
    <property type="evidence" value="ECO:0007669"/>
    <property type="project" value="UniProtKB-KW"/>
</dbReference>
<evidence type="ECO:0000259" key="11">
    <source>
        <dbReference type="Pfam" id="PF02463"/>
    </source>
</evidence>
<dbReference type="GO" id="GO:0043590">
    <property type="term" value="C:bacterial nucleoid"/>
    <property type="evidence" value="ECO:0007669"/>
    <property type="project" value="TreeGrafter"/>
</dbReference>
<feature type="coiled-coil region" evidence="10">
    <location>
        <begin position="337"/>
        <end position="371"/>
    </location>
</feature>
<keyword evidence="5 9" id="KW-0227">DNA damage</keyword>
<dbReference type="PANTHER" id="PTHR11059">
    <property type="entry name" value="DNA REPAIR PROTEIN RECN"/>
    <property type="match status" value="1"/>
</dbReference>
<keyword evidence="4" id="KW-0547">Nucleotide-binding</keyword>
<comment type="function">
    <text evidence="1 9">May be involved in recombinational repair of damaged DNA.</text>
</comment>
<dbReference type="Proteomes" id="UP000095787">
    <property type="component" value="Unassembled WGS sequence"/>
</dbReference>
<evidence type="ECO:0000256" key="8">
    <source>
        <dbReference type="ARBA" id="ARBA00033408"/>
    </source>
</evidence>
<organism evidence="12 13">
    <name type="scientific">[Ruminococcus] torques</name>
    <dbReference type="NCBI Taxonomy" id="33039"/>
    <lineage>
        <taxon>Bacteria</taxon>
        <taxon>Bacillati</taxon>
        <taxon>Bacillota</taxon>
        <taxon>Clostridia</taxon>
        <taxon>Lachnospirales</taxon>
        <taxon>Lachnospiraceae</taxon>
        <taxon>Mediterraneibacter</taxon>
    </lineage>
</organism>
<gene>
    <name evidence="12" type="primary">recN</name>
    <name evidence="12" type="ORF">ERS852456_02537</name>
</gene>
<comment type="similarity">
    <text evidence="2 9">Belongs to the RecN family.</text>
</comment>